<dbReference type="SUPFAM" id="SSF52777">
    <property type="entry name" value="CoA-dependent acyltransferases"/>
    <property type="match status" value="2"/>
</dbReference>
<evidence type="ECO:0000259" key="3">
    <source>
        <dbReference type="Pfam" id="PF00550"/>
    </source>
</evidence>
<dbReference type="SUPFAM" id="SSF53474">
    <property type="entry name" value="alpha/beta-Hydrolases"/>
    <property type="match status" value="1"/>
</dbReference>
<accession>A0ABN0UPJ2</accession>
<sequence>MSDPRATPAQEALWWAHQRAARKSVYHITWRLGCASPPDPAALRTAWQAVVDRHDALRMGLAADDGVVRAVVAGRLTAPVRTVSVDTSGPAAPLLARIAAEVHDEPMPLDRPPLARLVLVRVNDEHELLFTAHHSVVDGWAIRLVLDDLSTAYETALSGEQPTFPEAPSFAKYALDQRAAEEKGRWRKAIEHWRSALDGASAVTVAPDRPVRARPGAAGTTLRHEISPEAARGLAAHAGAAGTTSFAVVLGALQAVLARGGAGGDVTVATPAANRLTAREQKLVGYLTNLVVARAHITDTDTVADVTARARDCLWQVLSHQAAPYPKVFAELPDRTKAALGDIPPVVLTYLGPLSSGLSLGPIPLTTHRSPNRAARADFTIGYWDTDEGIVIEVEYNEDRYDRATTLRLLHDLDTVLAAAPTDPLDSLPLRTKTTEPRTPAEARTPAGPEVVGPPWDNGTGGRRPRPTTTAPPQDPPLPPAITHAWQQVLGHPPTSPDQDFFAAGGTSLTVLHLAAAVEAATGERPDLVTWLADPTPRRLADQGHPDTPTSLVVLRDTTGPHLHLVHGAGGSPQDFRDLVDALPGWRVTASQDRTTHTTVTALAATYAADLPGQAPDVIAGWSFGGLVAHEMAHGIAHAMANDAALLLIDTPPPTGHPDQPTTADFAAMVTDLKVPDSDDDTLAVRALAAQLAVTGEDVPAWALVDRWHAYRRHARAGAAHVSDKRTRTAAAVIAADLTDDDVTRWRAHLPDDTRVVRVAADHWTVLRAPAVARVADAVRSLRETR</sequence>
<evidence type="ECO:0000256" key="2">
    <source>
        <dbReference type="SAM" id="MobiDB-lite"/>
    </source>
</evidence>
<organism evidence="6 7">
    <name type="scientific">Saccharothrix mutabilis subsp. mutabilis</name>
    <dbReference type="NCBI Taxonomy" id="66855"/>
    <lineage>
        <taxon>Bacteria</taxon>
        <taxon>Bacillati</taxon>
        <taxon>Actinomycetota</taxon>
        <taxon>Actinomycetes</taxon>
        <taxon>Pseudonocardiales</taxon>
        <taxon>Pseudonocardiaceae</taxon>
        <taxon>Saccharothrix</taxon>
    </lineage>
</organism>
<dbReference type="Pfam" id="PF00975">
    <property type="entry name" value="Thioesterase"/>
    <property type="match status" value="1"/>
</dbReference>
<dbReference type="RefSeq" id="WP_343938684.1">
    <property type="nucleotide sequence ID" value="NZ_BAAABU010000025.1"/>
</dbReference>
<dbReference type="SUPFAM" id="SSF47336">
    <property type="entry name" value="ACP-like"/>
    <property type="match status" value="1"/>
</dbReference>
<feature type="domain" description="Condensation" evidence="4">
    <location>
        <begin position="6"/>
        <end position="426"/>
    </location>
</feature>
<dbReference type="EMBL" id="BAAABU010000025">
    <property type="protein sequence ID" value="GAA0257170.1"/>
    <property type="molecule type" value="Genomic_DNA"/>
</dbReference>
<evidence type="ECO:0000259" key="4">
    <source>
        <dbReference type="Pfam" id="PF00668"/>
    </source>
</evidence>
<protein>
    <recommendedName>
        <fullName evidence="8">Carrier domain-containing protein</fullName>
    </recommendedName>
</protein>
<dbReference type="Gene3D" id="3.30.559.30">
    <property type="entry name" value="Nonribosomal peptide synthetase, condensation domain"/>
    <property type="match status" value="1"/>
</dbReference>
<dbReference type="InterPro" id="IPR009081">
    <property type="entry name" value="PP-bd_ACP"/>
</dbReference>
<dbReference type="Gene3D" id="3.30.559.10">
    <property type="entry name" value="Chloramphenicol acetyltransferase-like domain"/>
    <property type="match status" value="1"/>
</dbReference>
<dbReference type="InterPro" id="IPR029058">
    <property type="entry name" value="AB_hydrolase_fold"/>
</dbReference>
<evidence type="ECO:0000313" key="6">
    <source>
        <dbReference type="EMBL" id="GAA0257170.1"/>
    </source>
</evidence>
<gene>
    <name evidence="6" type="ORF">GCM10010492_67680</name>
</gene>
<feature type="region of interest" description="Disordered" evidence="2">
    <location>
        <begin position="422"/>
        <end position="481"/>
    </location>
</feature>
<evidence type="ECO:0000259" key="5">
    <source>
        <dbReference type="Pfam" id="PF00975"/>
    </source>
</evidence>
<dbReference type="InterPro" id="IPR023213">
    <property type="entry name" value="CAT-like_dom_sf"/>
</dbReference>
<dbReference type="Proteomes" id="UP001500416">
    <property type="component" value="Unassembled WGS sequence"/>
</dbReference>
<dbReference type="Pfam" id="PF00550">
    <property type="entry name" value="PP-binding"/>
    <property type="match status" value="1"/>
</dbReference>
<dbReference type="PANTHER" id="PTHR45527">
    <property type="entry name" value="NONRIBOSOMAL PEPTIDE SYNTHETASE"/>
    <property type="match status" value="1"/>
</dbReference>
<reference evidence="6 7" key="1">
    <citation type="journal article" date="2019" name="Int. J. Syst. Evol. Microbiol.">
        <title>The Global Catalogue of Microorganisms (GCM) 10K type strain sequencing project: providing services to taxonomists for standard genome sequencing and annotation.</title>
        <authorList>
            <consortium name="The Broad Institute Genomics Platform"/>
            <consortium name="The Broad Institute Genome Sequencing Center for Infectious Disease"/>
            <person name="Wu L."/>
            <person name="Ma J."/>
        </authorList>
    </citation>
    <scope>NUCLEOTIDE SEQUENCE [LARGE SCALE GENOMIC DNA]</scope>
    <source>
        <strain evidence="6 7">JCM 3380</strain>
    </source>
</reference>
<comment type="cofactor">
    <cofactor evidence="1">
        <name>pantetheine 4'-phosphate</name>
        <dbReference type="ChEBI" id="CHEBI:47942"/>
    </cofactor>
</comment>
<dbReference type="InterPro" id="IPR001031">
    <property type="entry name" value="Thioesterase"/>
</dbReference>
<comment type="caution">
    <text evidence="6">The sequence shown here is derived from an EMBL/GenBank/DDBJ whole genome shotgun (WGS) entry which is preliminary data.</text>
</comment>
<dbReference type="Gene3D" id="1.10.1200.10">
    <property type="entry name" value="ACP-like"/>
    <property type="match status" value="1"/>
</dbReference>
<proteinExistence type="predicted"/>
<evidence type="ECO:0008006" key="8">
    <source>
        <dbReference type="Google" id="ProtNLM"/>
    </source>
</evidence>
<keyword evidence="7" id="KW-1185">Reference proteome</keyword>
<dbReference type="Pfam" id="PF00668">
    <property type="entry name" value="Condensation"/>
    <property type="match status" value="1"/>
</dbReference>
<dbReference type="Gene3D" id="3.40.50.1820">
    <property type="entry name" value="alpha/beta hydrolase"/>
    <property type="match status" value="1"/>
</dbReference>
<dbReference type="InterPro" id="IPR001242">
    <property type="entry name" value="Condensation_dom"/>
</dbReference>
<feature type="domain" description="Carrier" evidence="3">
    <location>
        <begin position="482"/>
        <end position="542"/>
    </location>
</feature>
<dbReference type="InterPro" id="IPR036736">
    <property type="entry name" value="ACP-like_sf"/>
</dbReference>
<name>A0ABN0UPJ2_9PSEU</name>
<feature type="domain" description="Thioesterase" evidence="5">
    <location>
        <begin position="562"/>
        <end position="774"/>
    </location>
</feature>
<dbReference type="PANTHER" id="PTHR45527:SF1">
    <property type="entry name" value="FATTY ACID SYNTHASE"/>
    <property type="match status" value="1"/>
</dbReference>
<evidence type="ECO:0000256" key="1">
    <source>
        <dbReference type="ARBA" id="ARBA00001957"/>
    </source>
</evidence>
<evidence type="ECO:0000313" key="7">
    <source>
        <dbReference type="Proteomes" id="UP001500416"/>
    </source>
</evidence>